<dbReference type="InterPro" id="IPR029061">
    <property type="entry name" value="THDP-binding"/>
</dbReference>
<evidence type="ECO:0000313" key="4">
    <source>
        <dbReference type="EMBL" id="TEB07291.1"/>
    </source>
</evidence>
<keyword evidence="1 4" id="KW-0560">Oxidoreductase</keyword>
<dbReference type="Proteomes" id="UP000298324">
    <property type="component" value="Unassembled WGS sequence"/>
</dbReference>
<dbReference type="EMBL" id="QFGA01000001">
    <property type="protein sequence ID" value="TEB07291.1"/>
    <property type="molecule type" value="Genomic_DNA"/>
</dbReference>
<dbReference type="Pfam" id="PF01855">
    <property type="entry name" value="POR_N"/>
    <property type="match status" value="1"/>
</dbReference>
<dbReference type="InterPro" id="IPR009014">
    <property type="entry name" value="Transketo_C/PFOR_II"/>
</dbReference>
<dbReference type="Gene3D" id="3.40.50.970">
    <property type="match status" value="1"/>
</dbReference>
<dbReference type="InterPro" id="IPR033412">
    <property type="entry name" value="PFOR_II"/>
</dbReference>
<protein>
    <submittedName>
        <fullName evidence="4">2-oxoglutarate oxidoreductase subunit KorA</fullName>
        <ecNumber evidence="4">1.2.-.-</ecNumber>
    </submittedName>
</protein>
<dbReference type="PANTHER" id="PTHR43088">
    <property type="entry name" value="SUBUNIT OF PYRUVATE:FLAVODOXIN OXIDOREDUCTASE-RELATED"/>
    <property type="match status" value="1"/>
</dbReference>
<dbReference type="RefSeq" id="WP_134217687.1">
    <property type="nucleotide sequence ID" value="NZ_QFGA01000001.1"/>
</dbReference>
<dbReference type="NCBIfam" id="NF006412">
    <property type="entry name" value="PRK08659.1"/>
    <property type="match status" value="1"/>
</dbReference>
<dbReference type="Gene3D" id="3.40.50.920">
    <property type="match status" value="1"/>
</dbReference>
<feature type="domain" description="Pyruvate:ferredoxin oxidoreductase core" evidence="3">
    <location>
        <begin position="278"/>
        <end position="372"/>
    </location>
</feature>
<dbReference type="CDD" id="cd07034">
    <property type="entry name" value="TPP_PYR_PFOR_IOR-alpha_like"/>
    <property type="match status" value="1"/>
</dbReference>
<dbReference type="SUPFAM" id="SSF52922">
    <property type="entry name" value="TK C-terminal domain-like"/>
    <property type="match status" value="1"/>
</dbReference>
<dbReference type="PANTHER" id="PTHR43088:SF1">
    <property type="entry name" value="SUBUNIT OF PYRUVATE:FLAVODOXIN OXIDOREDUCTASE"/>
    <property type="match status" value="1"/>
</dbReference>
<organism evidence="4 5">
    <name type="scientific">Pelotomaculum schinkii</name>
    <dbReference type="NCBI Taxonomy" id="78350"/>
    <lineage>
        <taxon>Bacteria</taxon>
        <taxon>Bacillati</taxon>
        <taxon>Bacillota</taxon>
        <taxon>Clostridia</taxon>
        <taxon>Eubacteriales</taxon>
        <taxon>Desulfotomaculaceae</taxon>
        <taxon>Pelotomaculum</taxon>
    </lineage>
</organism>
<evidence type="ECO:0000259" key="3">
    <source>
        <dbReference type="Pfam" id="PF17147"/>
    </source>
</evidence>
<sequence>MNDVAQLARLMQGNEAIVEGALAAGLRFFAGYPITPSTEISELLAARLPLYGGRFIQMEDEMASMAAIIGASLAGLKSLTATSGPGFSLKQENIGFASMAEVPCVVVNVQRHGPSTGIPTAPAQGDVMQARWGTHGDHPAIALCPASVQESYSLTVEAFNFAEKYRTPVILLTDEVIGHMRERVILPQPDKLNVIDRKKPPAGLEKYYPYRPGEDGVPAMADFCENYRFHVTGLVHDESGFPTTDADVAEKLIRRLNNKIMDNLDDIVLSESWLTKDADIIIVAYGAVSRSAKKAIKEARVAGFKVGLFRPITIWPFPEKEIAVLSRQAHTMIVPEMNLGQLKLEVERAASGRSRVIGVNKVNGELITPGEILDAIIKQ</sequence>
<reference evidence="4 5" key="1">
    <citation type="journal article" date="2018" name="Environ. Microbiol.">
        <title>Novel energy conservation strategies and behaviour of Pelotomaculum schinkii driving syntrophic propionate catabolism.</title>
        <authorList>
            <person name="Hidalgo-Ahumada C.A.P."/>
            <person name="Nobu M.K."/>
            <person name="Narihiro T."/>
            <person name="Tamaki H."/>
            <person name="Liu W.T."/>
            <person name="Kamagata Y."/>
            <person name="Stams A.J.M."/>
            <person name="Imachi H."/>
            <person name="Sousa D.Z."/>
        </authorList>
    </citation>
    <scope>NUCLEOTIDE SEQUENCE [LARGE SCALE GENOMIC DNA]</scope>
    <source>
        <strain evidence="4 5">HH</strain>
    </source>
</reference>
<name>A0A4Y7REU2_9FIRM</name>
<feature type="domain" description="Pyruvate flavodoxin/ferredoxin oxidoreductase pyrimidine binding" evidence="2">
    <location>
        <begin position="19"/>
        <end position="253"/>
    </location>
</feature>
<dbReference type="InterPro" id="IPR002880">
    <property type="entry name" value="Pyrv_Fd/Flavodoxin_OxRdtase_N"/>
</dbReference>
<dbReference type="InterPro" id="IPR052368">
    <property type="entry name" value="2-oxoacid_oxidoreductase"/>
</dbReference>
<gene>
    <name evidence="4" type="primary">korA_2</name>
    <name evidence="4" type="ORF">Psch_00838</name>
</gene>
<keyword evidence="5" id="KW-1185">Reference proteome</keyword>
<dbReference type="AlphaFoldDB" id="A0A4Y7REU2"/>
<evidence type="ECO:0000259" key="2">
    <source>
        <dbReference type="Pfam" id="PF01855"/>
    </source>
</evidence>
<dbReference type="SUPFAM" id="SSF52518">
    <property type="entry name" value="Thiamin diphosphate-binding fold (THDP-binding)"/>
    <property type="match status" value="1"/>
</dbReference>
<proteinExistence type="predicted"/>
<comment type="caution">
    <text evidence="4">The sequence shown here is derived from an EMBL/GenBank/DDBJ whole genome shotgun (WGS) entry which is preliminary data.</text>
</comment>
<dbReference type="FunFam" id="3.40.50.920:FF:000013">
    <property type="entry name" value="Ferredoxin oxidoreductase alpha subunit"/>
    <property type="match status" value="1"/>
</dbReference>
<dbReference type="FunFam" id="3.40.50.970:FF:000022">
    <property type="entry name" value="2-oxoglutarate ferredoxin oxidoreductase alpha subunit"/>
    <property type="match status" value="1"/>
</dbReference>
<evidence type="ECO:0000313" key="5">
    <source>
        <dbReference type="Proteomes" id="UP000298324"/>
    </source>
</evidence>
<dbReference type="EC" id="1.2.-.-" evidence="4"/>
<evidence type="ECO:0000256" key="1">
    <source>
        <dbReference type="ARBA" id="ARBA00023002"/>
    </source>
</evidence>
<accession>A0A4Y7REU2</accession>
<dbReference type="Pfam" id="PF17147">
    <property type="entry name" value="PFOR_II"/>
    <property type="match status" value="1"/>
</dbReference>
<dbReference type="GO" id="GO:0016491">
    <property type="term" value="F:oxidoreductase activity"/>
    <property type="evidence" value="ECO:0007669"/>
    <property type="project" value="UniProtKB-KW"/>
</dbReference>